<dbReference type="EMBL" id="JAEFBZ010000001">
    <property type="protein sequence ID" value="MBK1610043.1"/>
    <property type="molecule type" value="Genomic_DNA"/>
</dbReference>
<dbReference type="Proteomes" id="UP000613452">
    <property type="component" value="Unassembled WGS sequence"/>
</dbReference>
<protein>
    <submittedName>
        <fullName evidence="1">RCC1 repeat protein</fullName>
    </submittedName>
</protein>
<proteinExistence type="predicted"/>
<gene>
    <name evidence="1" type="ORF">JCR31_19270</name>
</gene>
<dbReference type="InterPro" id="IPR009091">
    <property type="entry name" value="RCC1/BLIP-II"/>
</dbReference>
<dbReference type="AlphaFoldDB" id="A0ABD4LH27"/>
<evidence type="ECO:0000313" key="1">
    <source>
        <dbReference type="EMBL" id="MBK1610043.1"/>
    </source>
</evidence>
<dbReference type="Pfam" id="PF13540">
    <property type="entry name" value="RCC1_2"/>
    <property type="match status" value="1"/>
</dbReference>
<dbReference type="Gene3D" id="2.130.10.30">
    <property type="entry name" value="Regulator of chromosome condensation 1/beta-lactamase-inhibitor protein II"/>
    <property type="match status" value="1"/>
</dbReference>
<reference evidence="1 2" key="1">
    <citation type="submission" date="2020-12" db="EMBL/GenBank/DDBJ databases">
        <title>Genome assembly for a thermostable protease producing Bacillus cereus MAKP1 strain isolated from chicken gut.</title>
        <authorList>
            <person name="Malaviya A."/>
        </authorList>
    </citation>
    <scope>NUCLEOTIDE SEQUENCE [LARGE SCALE GENOMIC DNA]</scope>
    <source>
        <strain evidence="1 2">MAKP1</strain>
    </source>
</reference>
<organism evidence="1 2">
    <name type="scientific">Bacillus cereus</name>
    <dbReference type="NCBI Taxonomy" id="1396"/>
    <lineage>
        <taxon>Bacteria</taxon>
        <taxon>Bacillati</taxon>
        <taxon>Bacillota</taxon>
        <taxon>Bacilli</taxon>
        <taxon>Bacillales</taxon>
        <taxon>Bacillaceae</taxon>
        <taxon>Bacillus</taxon>
        <taxon>Bacillus cereus group</taxon>
    </lineage>
</organism>
<sequence length="61" mass="6731">MNYISPKEEMLKVKQWPKDTIAAGCAHTIGLNLDGTVVAVGDNTYGQCDVGRWRNIRLPGK</sequence>
<name>A0ABD4LH27_BACCE</name>
<dbReference type="SUPFAM" id="SSF50985">
    <property type="entry name" value="RCC1/BLIP-II"/>
    <property type="match status" value="1"/>
</dbReference>
<accession>A0ABD4LH27</accession>
<evidence type="ECO:0000313" key="2">
    <source>
        <dbReference type="Proteomes" id="UP000613452"/>
    </source>
</evidence>
<dbReference type="RefSeq" id="WP_042512926.1">
    <property type="nucleotide sequence ID" value="NZ_AP022907.1"/>
</dbReference>
<comment type="caution">
    <text evidence="1">The sequence shown here is derived from an EMBL/GenBank/DDBJ whole genome shotgun (WGS) entry which is preliminary data.</text>
</comment>